<evidence type="ECO:0000259" key="1">
    <source>
        <dbReference type="Pfam" id="PF00814"/>
    </source>
</evidence>
<dbReference type="OrthoDB" id="9784166at2"/>
<sequence>MTKVLAIDTSTYVLGVAIVDENKVIGELVTNVKKNHSLRAMPAVEKLMQDCDVAPSDLTRIVVGKGPGSYTGVRIGVTLAKTLAWSLNIPLVGVSSLELVAANGRYFDGSICALQDARRGQVYTGLYRFQEDDLVTEIEDVNILMTDWLQALKDRQEPVLFIGNDVHLHKETVIEYLGELAHFAQVSENNPSPSELAFLGLKREAEDAHSFVPNYTRLAEAEAKWLESKEK</sequence>
<dbReference type="CDD" id="cd24032">
    <property type="entry name" value="ASKHA_NBD_TsaB"/>
    <property type="match status" value="1"/>
</dbReference>
<organism evidence="2 3">
    <name type="scientific">Sutcliffiella horikoshii</name>
    <dbReference type="NCBI Taxonomy" id="79883"/>
    <lineage>
        <taxon>Bacteria</taxon>
        <taxon>Bacillati</taxon>
        <taxon>Bacillota</taxon>
        <taxon>Bacilli</taxon>
        <taxon>Bacillales</taxon>
        <taxon>Bacillaceae</taxon>
        <taxon>Sutcliffiella</taxon>
    </lineage>
</organism>
<dbReference type="STRING" id="79883.GCA_001636495_00271"/>
<dbReference type="NCBIfam" id="TIGR03725">
    <property type="entry name" value="T6A_YeaZ"/>
    <property type="match status" value="1"/>
</dbReference>
<feature type="domain" description="Gcp-like" evidence="1">
    <location>
        <begin position="32"/>
        <end position="225"/>
    </location>
</feature>
<dbReference type="SUPFAM" id="SSF53067">
    <property type="entry name" value="Actin-like ATPase domain"/>
    <property type="match status" value="2"/>
</dbReference>
<dbReference type="GO" id="GO:0002949">
    <property type="term" value="P:tRNA threonylcarbamoyladenosine modification"/>
    <property type="evidence" value="ECO:0007669"/>
    <property type="project" value="InterPro"/>
</dbReference>
<dbReference type="Gene3D" id="3.30.420.40">
    <property type="match status" value="2"/>
</dbReference>
<reference evidence="2 3" key="1">
    <citation type="submission" date="2019-08" db="EMBL/GenBank/DDBJ databases">
        <title>Bacillus genomes from the desert of Cuatro Cienegas, Coahuila.</title>
        <authorList>
            <person name="Olmedo-Alvarez G."/>
        </authorList>
    </citation>
    <scope>NUCLEOTIDE SEQUENCE [LARGE SCALE GENOMIC DNA]</scope>
    <source>
        <strain evidence="2 3">CH28_1T</strain>
    </source>
</reference>
<dbReference type="Pfam" id="PF00814">
    <property type="entry name" value="TsaD"/>
    <property type="match status" value="1"/>
</dbReference>
<dbReference type="PANTHER" id="PTHR11735:SF11">
    <property type="entry name" value="TRNA THREONYLCARBAMOYLADENOSINE BIOSYNTHESIS PROTEIN TSAB"/>
    <property type="match status" value="1"/>
</dbReference>
<dbReference type="Proteomes" id="UP000322524">
    <property type="component" value="Unassembled WGS sequence"/>
</dbReference>
<gene>
    <name evidence="2" type="primary">tsaB</name>
    <name evidence="2" type="ORF">FZC76_20830</name>
</gene>
<evidence type="ECO:0000313" key="2">
    <source>
        <dbReference type="EMBL" id="TYS62548.1"/>
    </source>
</evidence>
<dbReference type="InterPro" id="IPR000905">
    <property type="entry name" value="Gcp-like_dom"/>
</dbReference>
<dbReference type="InterPro" id="IPR022496">
    <property type="entry name" value="T6A_TsaB"/>
</dbReference>
<dbReference type="GO" id="GO:0016740">
    <property type="term" value="F:transferase activity"/>
    <property type="evidence" value="ECO:0007669"/>
    <property type="project" value="UniProtKB-KW"/>
</dbReference>
<dbReference type="RefSeq" id="WP_148990075.1">
    <property type="nucleotide sequence ID" value="NZ_VTEV01000012.1"/>
</dbReference>
<accession>A0A5D4SK70</accession>
<dbReference type="GO" id="GO:0005829">
    <property type="term" value="C:cytosol"/>
    <property type="evidence" value="ECO:0007669"/>
    <property type="project" value="TreeGrafter"/>
</dbReference>
<proteinExistence type="predicted"/>
<keyword evidence="2" id="KW-0808">Transferase</keyword>
<evidence type="ECO:0000313" key="3">
    <source>
        <dbReference type="Proteomes" id="UP000322524"/>
    </source>
</evidence>
<protein>
    <submittedName>
        <fullName evidence="2">tRNA (Adenosine(37)-N6)-threonylcarbamoyltransferase complex dimerization subunit type 1 TsaB</fullName>
    </submittedName>
</protein>
<dbReference type="EMBL" id="VTEV01000012">
    <property type="protein sequence ID" value="TYS62548.1"/>
    <property type="molecule type" value="Genomic_DNA"/>
</dbReference>
<dbReference type="PANTHER" id="PTHR11735">
    <property type="entry name" value="TRNA N6-ADENOSINE THREONYLCARBAMOYLTRANSFERASE"/>
    <property type="match status" value="1"/>
</dbReference>
<dbReference type="AlphaFoldDB" id="A0A5D4SK70"/>
<comment type="caution">
    <text evidence="2">The sequence shown here is derived from an EMBL/GenBank/DDBJ whole genome shotgun (WGS) entry which is preliminary data.</text>
</comment>
<name>A0A5D4SK70_9BACI</name>
<dbReference type="InterPro" id="IPR043129">
    <property type="entry name" value="ATPase_NBD"/>
</dbReference>